<feature type="region of interest" description="Disordered" evidence="1">
    <location>
        <begin position="1"/>
        <end position="20"/>
    </location>
</feature>
<feature type="non-terminal residue" evidence="2">
    <location>
        <position position="78"/>
    </location>
</feature>
<evidence type="ECO:0000313" key="2">
    <source>
        <dbReference type="EMBL" id="CAG8837813.1"/>
    </source>
</evidence>
<dbReference type="Proteomes" id="UP000789759">
    <property type="component" value="Unassembled WGS sequence"/>
</dbReference>
<evidence type="ECO:0000313" key="3">
    <source>
        <dbReference type="Proteomes" id="UP000789759"/>
    </source>
</evidence>
<protein>
    <submittedName>
        <fullName evidence="2">9978_t:CDS:1</fullName>
    </submittedName>
</protein>
<sequence>LENLLAATREGPRGFSTQKFSSKNSKKISLMQRKRRYHLRLLELLRIYYNCDRYQLPYRRSQHGQKNDNWMVAVPLVD</sequence>
<feature type="non-terminal residue" evidence="2">
    <location>
        <position position="1"/>
    </location>
</feature>
<keyword evidence="3" id="KW-1185">Reference proteome</keyword>
<gene>
    <name evidence="2" type="ORF">CPELLU_LOCUS21622</name>
</gene>
<accession>A0A9N9KII4</accession>
<dbReference type="AlphaFoldDB" id="A0A9N9KII4"/>
<organism evidence="2 3">
    <name type="scientific">Cetraspora pellucida</name>
    <dbReference type="NCBI Taxonomy" id="1433469"/>
    <lineage>
        <taxon>Eukaryota</taxon>
        <taxon>Fungi</taxon>
        <taxon>Fungi incertae sedis</taxon>
        <taxon>Mucoromycota</taxon>
        <taxon>Glomeromycotina</taxon>
        <taxon>Glomeromycetes</taxon>
        <taxon>Diversisporales</taxon>
        <taxon>Gigasporaceae</taxon>
        <taxon>Cetraspora</taxon>
    </lineage>
</organism>
<reference evidence="2" key="1">
    <citation type="submission" date="2021-06" db="EMBL/GenBank/DDBJ databases">
        <authorList>
            <person name="Kallberg Y."/>
            <person name="Tangrot J."/>
            <person name="Rosling A."/>
        </authorList>
    </citation>
    <scope>NUCLEOTIDE SEQUENCE</scope>
    <source>
        <strain evidence="2">FL966</strain>
    </source>
</reference>
<evidence type="ECO:0000256" key="1">
    <source>
        <dbReference type="SAM" id="MobiDB-lite"/>
    </source>
</evidence>
<dbReference type="EMBL" id="CAJVQA010082475">
    <property type="protein sequence ID" value="CAG8837813.1"/>
    <property type="molecule type" value="Genomic_DNA"/>
</dbReference>
<comment type="caution">
    <text evidence="2">The sequence shown here is derived from an EMBL/GenBank/DDBJ whole genome shotgun (WGS) entry which is preliminary data.</text>
</comment>
<name>A0A9N9KII4_9GLOM</name>
<proteinExistence type="predicted"/>